<keyword evidence="4" id="KW-1185">Reference proteome</keyword>
<evidence type="ECO:0000259" key="2">
    <source>
        <dbReference type="PROSITE" id="PS51857"/>
    </source>
</evidence>
<comment type="caution">
    <text evidence="3">The sequence shown here is derived from an EMBL/GenBank/DDBJ whole genome shotgun (WGS) entry which is preliminary data.</text>
</comment>
<dbReference type="PROSITE" id="PS51857">
    <property type="entry name" value="CSD_2"/>
    <property type="match status" value="1"/>
</dbReference>
<evidence type="ECO:0000313" key="4">
    <source>
        <dbReference type="Proteomes" id="UP001183615"/>
    </source>
</evidence>
<dbReference type="EMBL" id="JAVREV010000003">
    <property type="protein sequence ID" value="MDT0442523.1"/>
    <property type="molecule type" value="Genomic_DNA"/>
</dbReference>
<evidence type="ECO:0000256" key="1">
    <source>
        <dbReference type="SAM" id="MobiDB-lite"/>
    </source>
</evidence>
<dbReference type="Pfam" id="PF00313">
    <property type="entry name" value="CSD"/>
    <property type="match status" value="1"/>
</dbReference>
<dbReference type="SUPFAM" id="SSF50249">
    <property type="entry name" value="Nucleic acid-binding proteins"/>
    <property type="match status" value="1"/>
</dbReference>
<dbReference type="SMART" id="SM00357">
    <property type="entry name" value="CSP"/>
    <property type="match status" value="1"/>
</dbReference>
<sequence>MVTGKVVRFDELKGYGFVAPDTGGEDVFIHVNDLEFDKRLLGPGMVVEFEVEEGDRGLKASHVQLQEGAERPMSTPLRSSSGASPNDELCDVLSVREFVEEITEALLHAAPTATAEQVLQIRQRLIQVAHSHGWVDS</sequence>
<dbReference type="InterPro" id="IPR002059">
    <property type="entry name" value="CSP_DNA-bd"/>
</dbReference>
<feature type="domain" description="CSD" evidence="2">
    <location>
        <begin position="1"/>
        <end position="65"/>
    </location>
</feature>
<dbReference type="InterPro" id="IPR012340">
    <property type="entry name" value="NA-bd_OB-fold"/>
</dbReference>
<gene>
    <name evidence="3" type="ORF">RM779_07925</name>
</gene>
<proteinExistence type="predicted"/>
<dbReference type="PANTHER" id="PTHR11544">
    <property type="entry name" value="COLD SHOCK DOMAIN CONTAINING PROTEINS"/>
    <property type="match status" value="1"/>
</dbReference>
<feature type="region of interest" description="Disordered" evidence="1">
    <location>
        <begin position="60"/>
        <end position="86"/>
    </location>
</feature>
<dbReference type="CDD" id="cd04458">
    <property type="entry name" value="CSP_CDS"/>
    <property type="match status" value="1"/>
</dbReference>
<dbReference type="Gene3D" id="2.40.50.140">
    <property type="entry name" value="Nucleic acid-binding proteins"/>
    <property type="match status" value="1"/>
</dbReference>
<accession>A0ABU2S0I9</accession>
<organism evidence="3 4">
    <name type="scientific">Streptomyces johnsoniae</name>
    <dbReference type="NCBI Taxonomy" id="3075532"/>
    <lineage>
        <taxon>Bacteria</taxon>
        <taxon>Bacillati</taxon>
        <taxon>Actinomycetota</taxon>
        <taxon>Actinomycetes</taxon>
        <taxon>Kitasatosporales</taxon>
        <taxon>Streptomycetaceae</taxon>
        <taxon>Streptomyces</taxon>
    </lineage>
</organism>
<dbReference type="PRINTS" id="PR00050">
    <property type="entry name" value="COLDSHOCK"/>
</dbReference>
<dbReference type="Proteomes" id="UP001183615">
    <property type="component" value="Unassembled WGS sequence"/>
</dbReference>
<dbReference type="RefSeq" id="WP_311616947.1">
    <property type="nucleotide sequence ID" value="NZ_JAVREV010000003.1"/>
</dbReference>
<evidence type="ECO:0000313" key="3">
    <source>
        <dbReference type="EMBL" id="MDT0442523.1"/>
    </source>
</evidence>
<dbReference type="InterPro" id="IPR011129">
    <property type="entry name" value="CSD"/>
</dbReference>
<reference evidence="4" key="1">
    <citation type="submission" date="2023-07" db="EMBL/GenBank/DDBJ databases">
        <title>30 novel species of actinomycetes from the DSMZ collection.</title>
        <authorList>
            <person name="Nouioui I."/>
        </authorList>
    </citation>
    <scope>NUCLEOTIDE SEQUENCE [LARGE SCALE GENOMIC DNA]</scope>
    <source>
        <strain evidence="4">DSM 41886</strain>
    </source>
</reference>
<name>A0ABU2S0I9_9ACTN</name>
<protein>
    <submittedName>
        <fullName evidence="3">Cold shock domain-containing protein</fullName>
    </submittedName>
</protein>
<dbReference type="InterPro" id="IPR050181">
    <property type="entry name" value="Cold_shock_domain"/>
</dbReference>